<dbReference type="InterPro" id="IPR020556">
    <property type="entry name" value="Amidase_CS"/>
</dbReference>
<comment type="caution">
    <text evidence="12">The sequence shown here is derived from an EMBL/GenBank/DDBJ whole genome shotgun (WGS) entry which is preliminary data.</text>
</comment>
<feature type="domain" description="Amidase" evidence="11">
    <location>
        <begin position="26"/>
        <end position="467"/>
    </location>
</feature>
<evidence type="ECO:0000256" key="9">
    <source>
        <dbReference type="ARBA" id="ARBA00047407"/>
    </source>
</evidence>
<keyword evidence="6 10" id="KW-0547">Nucleotide-binding</keyword>
<dbReference type="GO" id="GO:0005524">
    <property type="term" value="F:ATP binding"/>
    <property type="evidence" value="ECO:0007669"/>
    <property type="project" value="UniProtKB-KW"/>
</dbReference>
<feature type="active site" description="Charge relay system" evidence="10">
    <location>
        <position position="80"/>
    </location>
</feature>
<dbReference type="Pfam" id="PF01425">
    <property type="entry name" value="Amidase"/>
    <property type="match status" value="1"/>
</dbReference>
<gene>
    <name evidence="10 12" type="primary">gatA</name>
    <name evidence="12" type="ORF">ENV52_09610</name>
</gene>
<evidence type="ECO:0000256" key="10">
    <source>
        <dbReference type="HAMAP-Rule" id="MF_00120"/>
    </source>
</evidence>
<dbReference type="EC" id="6.3.5.7" evidence="3 10"/>
<comment type="function">
    <text evidence="10">Allows the formation of correctly charged Gln-tRNA(Gln) through the transamidation of misacylated Glu-tRNA(Gln) in organisms which lack glutaminyl-tRNA synthetase. The reaction takes place in the presence of glutamine and ATP through an activated gamma-phospho-Glu-tRNA(Gln).</text>
</comment>
<evidence type="ECO:0000256" key="4">
    <source>
        <dbReference type="ARBA" id="ARBA00014428"/>
    </source>
</evidence>
<dbReference type="AlphaFoldDB" id="A0A7V6A4G5"/>
<keyword evidence="12" id="KW-0808">Transferase</keyword>
<feature type="active site" description="Charge relay system" evidence="10">
    <location>
        <position position="155"/>
    </location>
</feature>
<reference evidence="12" key="1">
    <citation type="journal article" date="2020" name="mSystems">
        <title>Genome- and Community-Level Interaction Insights into Carbon Utilization and Element Cycling Functions of Hydrothermarchaeota in Hydrothermal Sediment.</title>
        <authorList>
            <person name="Zhou Z."/>
            <person name="Liu Y."/>
            <person name="Xu W."/>
            <person name="Pan J."/>
            <person name="Luo Z.H."/>
            <person name="Li M."/>
        </authorList>
    </citation>
    <scope>NUCLEOTIDE SEQUENCE [LARGE SCALE GENOMIC DNA]</scope>
    <source>
        <strain evidence="12">SpSt-767</strain>
    </source>
</reference>
<dbReference type="GO" id="GO:0050567">
    <property type="term" value="F:glutaminyl-tRNA synthase (glutamine-hydrolyzing) activity"/>
    <property type="evidence" value="ECO:0007669"/>
    <property type="project" value="UniProtKB-UniRule"/>
</dbReference>
<dbReference type="PROSITE" id="PS00571">
    <property type="entry name" value="AMIDASES"/>
    <property type="match status" value="1"/>
</dbReference>
<dbReference type="InterPro" id="IPR004412">
    <property type="entry name" value="GatA"/>
</dbReference>
<dbReference type="PANTHER" id="PTHR11895:SF151">
    <property type="entry name" value="GLUTAMYL-TRNA(GLN) AMIDOTRANSFERASE SUBUNIT A"/>
    <property type="match status" value="1"/>
</dbReference>
<comment type="catalytic activity">
    <reaction evidence="9 10">
        <text>L-glutamyl-tRNA(Gln) + L-glutamine + ATP + H2O = L-glutaminyl-tRNA(Gln) + L-glutamate + ADP + phosphate + H(+)</text>
        <dbReference type="Rhea" id="RHEA:17521"/>
        <dbReference type="Rhea" id="RHEA-COMP:9681"/>
        <dbReference type="Rhea" id="RHEA-COMP:9684"/>
        <dbReference type="ChEBI" id="CHEBI:15377"/>
        <dbReference type="ChEBI" id="CHEBI:15378"/>
        <dbReference type="ChEBI" id="CHEBI:29985"/>
        <dbReference type="ChEBI" id="CHEBI:30616"/>
        <dbReference type="ChEBI" id="CHEBI:43474"/>
        <dbReference type="ChEBI" id="CHEBI:58359"/>
        <dbReference type="ChEBI" id="CHEBI:78520"/>
        <dbReference type="ChEBI" id="CHEBI:78521"/>
        <dbReference type="ChEBI" id="CHEBI:456216"/>
        <dbReference type="EC" id="6.3.5.7"/>
    </reaction>
</comment>
<organism evidence="12">
    <name type="scientific">Desulfobacca acetoxidans</name>
    <dbReference type="NCBI Taxonomy" id="60893"/>
    <lineage>
        <taxon>Bacteria</taxon>
        <taxon>Pseudomonadati</taxon>
        <taxon>Thermodesulfobacteriota</taxon>
        <taxon>Desulfobaccia</taxon>
        <taxon>Desulfobaccales</taxon>
        <taxon>Desulfobaccaceae</taxon>
        <taxon>Desulfobacca</taxon>
    </lineage>
</organism>
<dbReference type="NCBIfam" id="TIGR00132">
    <property type="entry name" value="gatA"/>
    <property type="match status" value="1"/>
</dbReference>
<keyword evidence="8 10" id="KW-0648">Protein biosynthesis</keyword>
<dbReference type="GO" id="GO:0006412">
    <property type="term" value="P:translation"/>
    <property type="evidence" value="ECO:0007669"/>
    <property type="project" value="UniProtKB-UniRule"/>
</dbReference>
<dbReference type="InterPro" id="IPR023631">
    <property type="entry name" value="Amidase_dom"/>
</dbReference>
<evidence type="ECO:0000256" key="5">
    <source>
        <dbReference type="ARBA" id="ARBA00022598"/>
    </source>
</evidence>
<keyword evidence="5 10" id="KW-0436">Ligase</keyword>
<evidence type="ECO:0000256" key="2">
    <source>
        <dbReference type="ARBA" id="ARBA00011123"/>
    </source>
</evidence>
<dbReference type="InterPro" id="IPR036928">
    <property type="entry name" value="AS_sf"/>
</dbReference>
<keyword evidence="7 10" id="KW-0067">ATP-binding</keyword>
<dbReference type="HAMAP" id="MF_00120">
    <property type="entry name" value="GatA"/>
    <property type="match status" value="1"/>
</dbReference>
<dbReference type="InterPro" id="IPR000120">
    <property type="entry name" value="Amidase"/>
</dbReference>
<dbReference type="Gene3D" id="3.90.1300.10">
    <property type="entry name" value="Amidase signature (AS) domain"/>
    <property type="match status" value="1"/>
</dbReference>
<evidence type="ECO:0000256" key="7">
    <source>
        <dbReference type="ARBA" id="ARBA00022840"/>
    </source>
</evidence>
<comment type="similarity">
    <text evidence="1 10">Belongs to the amidase family. GatA subfamily.</text>
</comment>
<evidence type="ECO:0000256" key="3">
    <source>
        <dbReference type="ARBA" id="ARBA00012739"/>
    </source>
</evidence>
<dbReference type="PANTHER" id="PTHR11895">
    <property type="entry name" value="TRANSAMIDASE"/>
    <property type="match status" value="1"/>
</dbReference>
<accession>A0A7V6A4G5</accession>
<evidence type="ECO:0000313" key="12">
    <source>
        <dbReference type="EMBL" id="HHS29940.1"/>
    </source>
</evidence>
<evidence type="ECO:0000256" key="8">
    <source>
        <dbReference type="ARBA" id="ARBA00022917"/>
    </source>
</evidence>
<feature type="active site" description="Acyl-ester intermediate" evidence="10">
    <location>
        <position position="179"/>
    </location>
</feature>
<name>A0A7V6A4G5_9BACT</name>
<sequence>MAADLCRLSINELAPLLSRREVSPVEVTEAYLARIDAIDSELHTYITVDDEGARAQAREAEARLAAGETSPLVGVPLALKDVLATQGLRTTCGSRILESFVPPFDATVCTRLRQAGAVFLGKLNMDEFAMGSSTENSAYGVTRNPWKQDCIPGGSSGGSAAAVAADLCTASLGSDTGGSIRQPASHCGVVGLKPTYGRVSRFGLVAYASSLDQIGPLTKEVRDTALLLNCIAGHDRRDSTAVPEPVPDYLASLGQDIKGLKIGVPQEYFGDGLDPEVEAAVRGALKTLENLGAEIIEVSLPHTEYAVGTYYIIAMAEASSNLARYDGVKYGFRAPGNNLMEMYTQTRTQGFGAEVCRRIMLGTYTLSAGYYDAYYRKASQVRTLLRRDFDQAFATCAVLATPVAPTPAFRLGEKVDDPLTMYLSDIFTISANLAGIPGLSMPCGVSQGGLPIGLQLLGPHFGEPEILQVAYAFEQATDFHRKKPPLP</sequence>
<protein>
    <recommendedName>
        <fullName evidence="4 10">Glutamyl-tRNA(Gln) amidotransferase subunit A</fullName>
        <shortName evidence="10">Glu-ADT subunit A</shortName>
        <ecNumber evidence="3 10">6.3.5.7</ecNumber>
    </recommendedName>
</protein>
<evidence type="ECO:0000259" key="11">
    <source>
        <dbReference type="Pfam" id="PF01425"/>
    </source>
</evidence>
<proteinExistence type="inferred from homology"/>
<dbReference type="GO" id="GO:0016740">
    <property type="term" value="F:transferase activity"/>
    <property type="evidence" value="ECO:0007669"/>
    <property type="project" value="UniProtKB-KW"/>
</dbReference>
<evidence type="ECO:0000256" key="6">
    <source>
        <dbReference type="ARBA" id="ARBA00022741"/>
    </source>
</evidence>
<dbReference type="GO" id="GO:0030956">
    <property type="term" value="C:glutamyl-tRNA(Gln) amidotransferase complex"/>
    <property type="evidence" value="ECO:0007669"/>
    <property type="project" value="InterPro"/>
</dbReference>
<dbReference type="SUPFAM" id="SSF75304">
    <property type="entry name" value="Amidase signature (AS) enzymes"/>
    <property type="match status" value="1"/>
</dbReference>
<dbReference type="EMBL" id="DTGR01000154">
    <property type="protein sequence ID" value="HHS29940.1"/>
    <property type="molecule type" value="Genomic_DNA"/>
</dbReference>
<comment type="subunit">
    <text evidence="2 10">Heterotrimer of A, B and C subunits.</text>
</comment>
<evidence type="ECO:0000256" key="1">
    <source>
        <dbReference type="ARBA" id="ARBA00008069"/>
    </source>
</evidence>